<name>A0A1H7D1F8_9RHOB</name>
<feature type="region of interest" description="Disordered" evidence="1">
    <location>
        <begin position="35"/>
        <end position="58"/>
    </location>
</feature>
<gene>
    <name evidence="2" type="ORF">SAMN05444007_109137</name>
</gene>
<evidence type="ECO:0000313" key="2">
    <source>
        <dbReference type="EMBL" id="SEJ95669.1"/>
    </source>
</evidence>
<organism evidence="2 3">
    <name type="scientific">Cribrihabitans marinus</name>
    <dbReference type="NCBI Taxonomy" id="1227549"/>
    <lineage>
        <taxon>Bacteria</taxon>
        <taxon>Pseudomonadati</taxon>
        <taxon>Pseudomonadota</taxon>
        <taxon>Alphaproteobacteria</taxon>
        <taxon>Rhodobacterales</taxon>
        <taxon>Paracoccaceae</taxon>
        <taxon>Cribrihabitans</taxon>
    </lineage>
</organism>
<dbReference type="EMBL" id="FNYD01000009">
    <property type="protein sequence ID" value="SEJ95669.1"/>
    <property type="molecule type" value="Genomic_DNA"/>
</dbReference>
<dbReference type="AlphaFoldDB" id="A0A1H7D1F8"/>
<dbReference type="Proteomes" id="UP000199379">
    <property type="component" value="Unassembled WGS sequence"/>
</dbReference>
<keyword evidence="3" id="KW-1185">Reference proteome</keyword>
<evidence type="ECO:0000256" key="1">
    <source>
        <dbReference type="SAM" id="MobiDB-lite"/>
    </source>
</evidence>
<accession>A0A1H7D1F8</accession>
<protein>
    <submittedName>
        <fullName evidence="2">Uncharacterized protein</fullName>
    </submittedName>
</protein>
<dbReference type="RefSeq" id="WP_092369187.1">
    <property type="nucleotide sequence ID" value="NZ_BMGV01000009.1"/>
</dbReference>
<sequence length="86" mass="9232">MTGNKFGADDKPQFPHIQPELLDRLNQTADLLAKPHAKRRSAPRCAVTAEDSPPIPTVARRGLPQGLVAKMGPVAGLKAWGGLRRA</sequence>
<reference evidence="2 3" key="1">
    <citation type="submission" date="2016-10" db="EMBL/GenBank/DDBJ databases">
        <authorList>
            <person name="de Groot N.N."/>
        </authorList>
    </citation>
    <scope>NUCLEOTIDE SEQUENCE [LARGE SCALE GENOMIC DNA]</scope>
    <source>
        <strain evidence="2 3">DSM 29340</strain>
    </source>
</reference>
<proteinExistence type="predicted"/>
<evidence type="ECO:0000313" key="3">
    <source>
        <dbReference type="Proteomes" id="UP000199379"/>
    </source>
</evidence>